<keyword evidence="1" id="KW-1133">Transmembrane helix</keyword>
<gene>
    <name evidence="2" type="ORF">K435DRAFT_778346</name>
</gene>
<name>A0A4S8M3Y2_DENBC</name>
<dbReference type="OrthoDB" id="3174319at2759"/>
<accession>A0A4S8M3Y2</accession>
<feature type="transmembrane region" description="Helical" evidence="1">
    <location>
        <begin position="20"/>
        <end position="41"/>
    </location>
</feature>
<sequence>MSVVSDDQFFELKTRFQETASGVGTYGAYAILVLITTHTLIRQGLRNSRARQVLLVIVWLMFIDSTIIGMVYVSFFLMNIHVLQTTRPNPPTPADFDRLYIVLIVFTGVNFILSDGIVVWRAWVLYPRSIKIRGLLSLCMVGTIVATILNTIFSIKEVPVTHEERAGPGTLWFFLPLLATNLVATTLVAYKVWSYRKMWSELSVSKVTASGRSSVDRIMIVLVESGIIFCFYLIVCMLSALRLVGKLGHELLECILPPLEGIYLTLVILLVTCQRPPDSISPSIGFDEFSAIDFVSRDPTNDSPSAVQGQEHVTTPRIGESFVLRVKERPQWKSTASSAYSDIETGHAV</sequence>
<keyword evidence="1" id="KW-0812">Transmembrane</keyword>
<feature type="transmembrane region" description="Helical" evidence="1">
    <location>
        <begin position="98"/>
        <end position="123"/>
    </location>
</feature>
<organism evidence="2 3">
    <name type="scientific">Dendrothele bispora (strain CBS 962.96)</name>
    <dbReference type="NCBI Taxonomy" id="1314807"/>
    <lineage>
        <taxon>Eukaryota</taxon>
        <taxon>Fungi</taxon>
        <taxon>Dikarya</taxon>
        <taxon>Basidiomycota</taxon>
        <taxon>Agaricomycotina</taxon>
        <taxon>Agaricomycetes</taxon>
        <taxon>Agaricomycetidae</taxon>
        <taxon>Agaricales</taxon>
        <taxon>Agaricales incertae sedis</taxon>
        <taxon>Dendrothele</taxon>
    </lineage>
</organism>
<dbReference type="EMBL" id="ML179167">
    <property type="protein sequence ID" value="THU96889.1"/>
    <property type="molecule type" value="Genomic_DNA"/>
</dbReference>
<evidence type="ECO:0000313" key="2">
    <source>
        <dbReference type="EMBL" id="THU96889.1"/>
    </source>
</evidence>
<dbReference type="Proteomes" id="UP000297245">
    <property type="component" value="Unassembled WGS sequence"/>
</dbReference>
<keyword evidence="3" id="KW-1185">Reference proteome</keyword>
<protein>
    <submittedName>
        <fullName evidence="2">Uncharacterized protein</fullName>
    </submittedName>
</protein>
<dbReference type="AlphaFoldDB" id="A0A4S8M3Y2"/>
<feature type="transmembrane region" description="Helical" evidence="1">
    <location>
        <begin position="135"/>
        <end position="153"/>
    </location>
</feature>
<feature type="transmembrane region" description="Helical" evidence="1">
    <location>
        <begin position="53"/>
        <end position="78"/>
    </location>
</feature>
<feature type="transmembrane region" description="Helical" evidence="1">
    <location>
        <begin position="173"/>
        <end position="193"/>
    </location>
</feature>
<keyword evidence="1" id="KW-0472">Membrane</keyword>
<proteinExistence type="predicted"/>
<evidence type="ECO:0000313" key="3">
    <source>
        <dbReference type="Proteomes" id="UP000297245"/>
    </source>
</evidence>
<evidence type="ECO:0000256" key="1">
    <source>
        <dbReference type="SAM" id="Phobius"/>
    </source>
</evidence>
<feature type="transmembrane region" description="Helical" evidence="1">
    <location>
        <begin position="214"/>
        <end position="235"/>
    </location>
</feature>
<reference evidence="2 3" key="1">
    <citation type="journal article" date="2019" name="Nat. Ecol. Evol.">
        <title>Megaphylogeny resolves global patterns of mushroom evolution.</title>
        <authorList>
            <person name="Varga T."/>
            <person name="Krizsan K."/>
            <person name="Foldi C."/>
            <person name="Dima B."/>
            <person name="Sanchez-Garcia M."/>
            <person name="Sanchez-Ramirez S."/>
            <person name="Szollosi G.J."/>
            <person name="Szarkandi J.G."/>
            <person name="Papp V."/>
            <person name="Albert L."/>
            <person name="Andreopoulos W."/>
            <person name="Angelini C."/>
            <person name="Antonin V."/>
            <person name="Barry K.W."/>
            <person name="Bougher N.L."/>
            <person name="Buchanan P."/>
            <person name="Buyck B."/>
            <person name="Bense V."/>
            <person name="Catcheside P."/>
            <person name="Chovatia M."/>
            <person name="Cooper J."/>
            <person name="Damon W."/>
            <person name="Desjardin D."/>
            <person name="Finy P."/>
            <person name="Geml J."/>
            <person name="Haridas S."/>
            <person name="Hughes K."/>
            <person name="Justo A."/>
            <person name="Karasinski D."/>
            <person name="Kautmanova I."/>
            <person name="Kiss B."/>
            <person name="Kocsube S."/>
            <person name="Kotiranta H."/>
            <person name="LaButti K.M."/>
            <person name="Lechner B.E."/>
            <person name="Liimatainen K."/>
            <person name="Lipzen A."/>
            <person name="Lukacs Z."/>
            <person name="Mihaltcheva S."/>
            <person name="Morgado L.N."/>
            <person name="Niskanen T."/>
            <person name="Noordeloos M.E."/>
            <person name="Ohm R.A."/>
            <person name="Ortiz-Santana B."/>
            <person name="Ovrebo C."/>
            <person name="Racz N."/>
            <person name="Riley R."/>
            <person name="Savchenko A."/>
            <person name="Shiryaev A."/>
            <person name="Soop K."/>
            <person name="Spirin V."/>
            <person name="Szebenyi C."/>
            <person name="Tomsovsky M."/>
            <person name="Tulloss R.E."/>
            <person name="Uehling J."/>
            <person name="Grigoriev I.V."/>
            <person name="Vagvolgyi C."/>
            <person name="Papp T."/>
            <person name="Martin F.M."/>
            <person name="Miettinen O."/>
            <person name="Hibbett D.S."/>
            <person name="Nagy L.G."/>
        </authorList>
    </citation>
    <scope>NUCLEOTIDE SEQUENCE [LARGE SCALE GENOMIC DNA]</scope>
    <source>
        <strain evidence="2 3">CBS 962.96</strain>
    </source>
</reference>